<dbReference type="Gene3D" id="1.10.357.10">
    <property type="entry name" value="Tetracycline Repressor, domain 2"/>
    <property type="match status" value="1"/>
</dbReference>
<protein>
    <submittedName>
        <fullName evidence="6">TetR family transcriptional regulator</fullName>
    </submittedName>
</protein>
<dbReference type="GO" id="GO:0000976">
    <property type="term" value="F:transcription cis-regulatory region binding"/>
    <property type="evidence" value="ECO:0007669"/>
    <property type="project" value="TreeGrafter"/>
</dbReference>
<dbReference type="SUPFAM" id="SSF48498">
    <property type="entry name" value="Tetracyclin repressor-like, C-terminal domain"/>
    <property type="match status" value="1"/>
</dbReference>
<dbReference type="InterPro" id="IPR050109">
    <property type="entry name" value="HTH-type_TetR-like_transc_reg"/>
</dbReference>
<keyword evidence="1" id="KW-0805">Transcription regulation</keyword>
<evidence type="ECO:0000256" key="1">
    <source>
        <dbReference type="ARBA" id="ARBA00023015"/>
    </source>
</evidence>
<dbReference type="PROSITE" id="PS50977">
    <property type="entry name" value="HTH_TETR_2"/>
    <property type="match status" value="1"/>
</dbReference>
<evidence type="ECO:0000313" key="6">
    <source>
        <dbReference type="EMBL" id="NBE54455.1"/>
    </source>
</evidence>
<dbReference type="InterPro" id="IPR001647">
    <property type="entry name" value="HTH_TetR"/>
</dbReference>
<proteinExistence type="predicted"/>
<keyword evidence="7" id="KW-1185">Reference proteome</keyword>
<dbReference type="RefSeq" id="WP_161701271.1">
    <property type="nucleotide sequence ID" value="NZ_JAAAHS010000220.1"/>
</dbReference>
<dbReference type="AlphaFoldDB" id="A0A964UU59"/>
<evidence type="ECO:0000259" key="5">
    <source>
        <dbReference type="PROSITE" id="PS50977"/>
    </source>
</evidence>
<keyword evidence="2 4" id="KW-0238">DNA-binding</keyword>
<accession>A0A964UU59</accession>
<dbReference type="OrthoDB" id="3237195at2"/>
<reference evidence="6" key="1">
    <citation type="submission" date="2020-01" db="EMBL/GenBank/DDBJ databases">
        <title>Whole-genome analyses of novel actinobacteria.</title>
        <authorList>
            <person name="Sahin N."/>
        </authorList>
    </citation>
    <scope>NUCLEOTIDE SEQUENCE</scope>
    <source>
        <strain evidence="6">YC537</strain>
    </source>
</reference>
<dbReference type="GO" id="GO:0003700">
    <property type="term" value="F:DNA-binding transcription factor activity"/>
    <property type="evidence" value="ECO:0007669"/>
    <property type="project" value="TreeGrafter"/>
</dbReference>
<dbReference type="NCBIfam" id="NF041196">
    <property type="entry name" value="ScbR_bind_reg"/>
    <property type="match status" value="1"/>
</dbReference>
<dbReference type="InterPro" id="IPR023772">
    <property type="entry name" value="DNA-bd_HTH_TetR-type_CS"/>
</dbReference>
<feature type="domain" description="HTH tetR-type" evidence="5">
    <location>
        <begin position="8"/>
        <end position="68"/>
    </location>
</feature>
<dbReference type="PROSITE" id="PS01081">
    <property type="entry name" value="HTH_TETR_1"/>
    <property type="match status" value="1"/>
</dbReference>
<dbReference type="PANTHER" id="PTHR30055">
    <property type="entry name" value="HTH-TYPE TRANSCRIPTIONAL REGULATOR RUTR"/>
    <property type="match status" value="1"/>
</dbReference>
<dbReference type="PRINTS" id="PR00455">
    <property type="entry name" value="HTHTETR"/>
</dbReference>
<evidence type="ECO:0000256" key="4">
    <source>
        <dbReference type="PROSITE-ProRule" id="PRU00335"/>
    </source>
</evidence>
<dbReference type="EMBL" id="JAAAHS010000220">
    <property type="protein sequence ID" value="NBE54455.1"/>
    <property type="molecule type" value="Genomic_DNA"/>
</dbReference>
<evidence type="ECO:0000313" key="7">
    <source>
        <dbReference type="Proteomes" id="UP000598297"/>
    </source>
</evidence>
<evidence type="ECO:0000256" key="2">
    <source>
        <dbReference type="ARBA" id="ARBA00023125"/>
    </source>
</evidence>
<feature type="DNA-binding region" description="H-T-H motif" evidence="4">
    <location>
        <begin position="31"/>
        <end position="50"/>
    </location>
</feature>
<evidence type="ECO:0000256" key="3">
    <source>
        <dbReference type="ARBA" id="ARBA00023163"/>
    </source>
</evidence>
<keyword evidence="3" id="KW-0804">Transcription</keyword>
<dbReference type="Proteomes" id="UP000598297">
    <property type="component" value="Unassembled WGS sequence"/>
</dbReference>
<dbReference type="PANTHER" id="PTHR30055:SF234">
    <property type="entry name" value="HTH-TYPE TRANSCRIPTIONAL REGULATOR BETI"/>
    <property type="match status" value="1"/>
</dbReference>
<comment type="caution">
    <text evidence="6">The sequence shown here is derived from an EMBL/GenBank/DDBJ whole genome shotgun (WGS) entry which is preliminary data.</text>
</comment>
<dbReference type="InterPro" id="IPR054126">
    <property type="entry name" value="CprB_TetR_C"/>
</dbReference>
<dbReference type="InterPro" id="IPR009057">
    <property type="entry name" value="Homeodomain-like_sf"/>
</dbReference>
<gene>
    <name evidence="6" type="ORF">GUY60_24160</name>
</gene>
<dbReference type="Pfam" id="PF00440">
    <property type="entry name" value="TetR_N"/>
    <property type="match status" value="1"/>
</dbReference>
<name>A0A964UU59_9ACTN</name>
<dbReference type="SUPFAM" id="SSF46689">
    <property type="entry name" value="Homeodomain-like"/>
    <property type="match status" value="1"/>
</dbReference>
<sequence length="201" mass="21942">MARQDRALRTRQALIRAAAEVFAHEGFAPASLTTISRQAGVSNGALHFHFGNKSALAQAVEDEAAQTLHRITQQVTLDDRDPLRELVDATHELSRRLADDIVVRAGFELCGDAARGGVAELRHAWRQWVEDTLRRAERDGRLAEEVSADTAAVAVVAATVGLGVLGSRDQEWLSEQSVTRLWSLLLPGLVTPRDTPTPQPL</sequence>
<dbReference type="InterPro" id="IPR036271">
    <property type="entry name" value="Tet_transcr_reg_TetR-rel_C_sf"/>
</dbReference>
<dbReference type="Pfam" id="PF21935">
    <property type="entry name" value="TetR_C_45"/>
    <property type="match status" value="1"/>
</dbReference>
<dbReference type="InterPro" id="IPR047923">
    <property type="entry name" value="ArpA-like"/>
</dbReference>
<organism evidence="6 7">
    <name type="scientific">Streptomyces boluensis</name>
    <dbReference type="NCBI Taxonomy" id="1775135"/>
    <lineage>
        <taxon>Bacteria</taxon>
        <taxon>Bacillati</taxon>
        <taxon>Actinomycetota</taxon>
        <taxon>Actinomycetes</taxon>
        <taxon>Kitasatosporales</taxon>
        <taxon>Streptomycetaceae</taxon>
        <taxon>Streptomyces</taxon>
    </lineage>
</organism>